<feature type="region of interest" description="Disordered" evidence="1">
    <location>
        <begin position="43"/>
        <end position="122"/>
    </location>
</feature>
<feature type="compositionally biased region" description="Acidic residues" evidence="1">
    <location>
        <begin position="77"/>
        <end position="91"/>
    </location>
</feature>
<reference evidence="4" key="1">
    <citation type="submission" date="2017-03" db="EMBL/GenBank/DDBJ databases">
        <title>Phytopthora megakarya and P. palmivora, two closely related causual agents of cacao black pod achieved similar genome size and gene model numbers by different mechanisms.</title>
        <authorList>
            <person name="Ali S."/>
            <person name="Shao J."/>
            <person name="Larry D.J."/>
            <person name="Kronmiller B."/>
            <person name="Shen D."/>
            <person name="Strem M.D."/>
            <person name="Melnick R.L."/>
            <person name="Guiltinan M.J."/>
            <person name="Tyler B.M."/>
            <person name="Meinhardt L.W."/>
            <person name="Bailey B.A."/>
        </authorList>
    </citation>
    <scope>NUCLEOTIDE SEQUENCE [LARGE SCALE GENOMIC DNA]</scope>
    <source>
        <strain evidence="4">zdho120</strain>
    </source>
</reference>
<gene>
    <name evidence="3" type="ORF">PHMEG_00020467</name>
</gene>
<accession>A0A225VP97</accession>
<name>A0A225VP97_9STRA</name>
<feature type="compositionally biased region" description="Acidic residues" evidence="1">
    <location>
        <begin position="47"/>
        <end position="64"/>
    </location>
</feature>
<sequence length="411" mass="46282">MSPSKVTSDDFPRLIGAENFDVWKTRVCAALDGKHLLGYVKNPDNDVISEYESDESESDVSDVDDFLKTKTNSTESAEIDSDAVDYEDSDDELKPLSDSDVESGGNSETATKRTKLPVRERRRQEAKAKAFLMKTMDTTHGAAFHGDPYFIQHYLMELKYEEDSELTDFFLKLENAMKAAQEATDSVMAEGQKSIYLFCGVAGSRFRFHSMPRSWKDDLPIWKGRRKYIPYQDLKQSIEGNVRDTLAQKRCTLAKGTPEATMTKNERALLVSGPPVSINQDSANDNVCYYCDKPRHNIHQPNSKRDYPYRNSKNGNRGSRNNNGNRGHIDNNGGNNNKRVGGNNPIPIEDIGCVELEVTDSKCNMKKFTLQGVLYAPQMQFSLLSIKAKMATNSDLYQFQAKPAARQIFIA</sequence>
<dbReference type="Pfam" id="PF22936">
    <property type="entry name" value="Pol_BBD"/>
    <property type="match status" value="1"/>
</dbReference>
<organism evidence="3 4">
    <name type="scientific">Phytophthora megakarya</name>
    <dbReference type="NCBI Taxonomy" id="4795"/>
    <lineage>
        <taxon>Eukaryota</taxon>
        <taxon>Sar</taxon>
        <taxon>Stramenopiles</taxon>
        <taxon>Oomycota</taxon>
        <taxon>Peronosporomycetes</taxon>
        <taxon>Peronosporales</taxon>
        <taxon>Peronosporaceae</taxon>
        <taxon>Phytophthora</taxon>
    </lineage>
</organism>
<evidence type="ECO:0000313" key="3">
    <source>
        <dbReference type="EMBL" id="OWZ07172.1"/>
    </source>
</evidence>
<evidence type="ECO:0000256" key="1">
    <source>
        <dbReference type="SAM" id="MobiDB-lite"/>
    </source>
</evidence>
<dbReference type="Proteomes" id="UP000198211">
    <property type="component" value="Unassembled WGS sequence"/>
</dbReference>
<evidence type="ECO:0000259" key="2">
    <source>
        <dbReference type="Pfam" id="PF22936"/>
    </source>
</evidence>
<feature type="region of interest" description="Disordered" evidence="1">
    <location>
        <begin position="299"/>
        <end position="343"/>
    </location>
</feature>
<dbReference type="InterPro" id="IPR054722">
    <property type="entry name" value="PolX-like_BBD"/>
</dbReference>
<evidence type="ECO:0000313" key="4">
    <source>
        <dbReference type="Proteomes" id="UP000198211"/>
    </source>
</evidence>
<keyword evidence="4" id="KW-1185">Reference proteome</keyword>
<comment type="caution">
    <text evidence="3">The sequence shown here is derived from an EMBL/GenBank/DDBJ whole genome shotgun (WGS) entry which is preliminary data.</text>
</comment>
<feature type="compositionally biased region" description="Low complexity" evidence="1">
    <location>
        <begin position="310"/>
        <end position="343"/>
    </location>
</feature>
<proteinExistence type="predicted"/>
<protein>
    <recommendedName>
        <fullName evidence="2">Retrovirus-related Pol polyprotein from transposon TNT 1-94-like beta-barrel domain-containing protein</fullName>
    </recommendedName>
</protein>
<dbReference type="AlphaFoldDB" id="A0A225VP97"/>
<feature type="domain" description="Retrovirus-related Pol polyprotein from transposon TNT 1-94-like beta-barrel" evidence="2">
    <location>
        <begin position="336"/>
        <end position="388"/>
    </location>
</feature>
<dbReference type="EMBL" id="NBNE01003644">
    <property type="protein sequence ID" value="OWZ07172.1"/>
    <property type="molecule type" value="Genomic_DNA"/>
</dbReference>